<evidence type="ECO:0000313" key="2">
    <source>
        <dbReference type="Proteomes" id="UP000634136"/>
    </source>
</evidence>
<accession>A0A834SNX7</accession>
<evidence type="ECO:0000313" key="1">
    <source>
        <dbReference type="EMBL" id="KAF7806190.1"/>
    </source>
</evidence>
<organism evidence="1 2">
    <name type="scientific">Senna tora</name>
    <dbReference type="NCBI Taxonomy" id="362788"/>
    <lineage>
        <taxon>Eukaryota</taxon>
        <taxon>Viridiplantae</taxon>
        <taxon>Streptophyta</taxon>
        <taxon>Embryophyta</taxon>
        <taxon>Tracheophyta</taxon>
        <taxon>Spermatophyta</taxon>
        <taxon>Magnoliopsida</taxon>
        <taxon>eudicotyledons</taxon>
        <taxon>Gunneridae</taxon>
        <taxon>Pentapetalae</taxon>
        <taxon>rosids</taxon>
        <taxon>fabids</taxon>
        <taxon>Fabales</taxon>
        <taxon>Fabaceae</taxon>
        <taxon>Caesalpinioideae</taxon>
        <taxon>Cassia clade</taxon>
        <taxon>Senna</taxon>
    </lineage>
</organism>
<dbReference type="Proteomes" id="UP000634136">
    <property type="component" value="Unassembled WGS sequence"/>
</dbReference>
<name>A0A834SNX7_9FABA</name>
<dbReference type="EMBL" id="JAAIUW010000012">
    <property type="protein sequence ID" value="KAF7806190.1"/>
    <property type="molecule type" value="Genomic_DNA"/>
</dbReference>
<proteinExistence type="predicted"/>
<gene>
    <name evidence="1" type="ORF">G2W53_038351</name>
</gene>
<protein>
    <submittedName>
        <fullName evidence="1">Uncharacterized protein</fullName>
    </submittedName>
</protein>
<reference evidence="1" key="1">
    <citation type="submission" date="2020-09" db="EMBL/GenBank/DDBJ databases">
        <title>Genome-Enabled Discovery of Anthraquinone Biosynthesis in Senna tora.</title>
        <authorList>
            <person name="Kang S.-H."/>
            <person name="Pandey R.P."/>
            <person name="Lee C.-M."/>
            <person name="Sim J.-S."/>
            <person name="Jeong J.-T."/>
            <person name="Choi B.-S."/>
            <person name="Jung M."/>
            <person name="Ginzburg D."/>
            <person name="Zhao K."/>
            <person name="Won S.Y."/>
            <person name="Oh T.-J."/>
            <person name="Yu Y."/>
            <person name="Kim N.-H."/>
            <person name="Lee O.R."/>
            <person name="Lee T.-H."/>
            <person name="Bashyal P."/>
            <person name="Kim T.-S."/>
            <person name="Lee W.-H."/>
            <person name="Kawkins C."/>
            <person name="Kim C.-K."/>
            <person name="Kim J.S."/>
            <person name="Ahn B.O."/>
            <person name="Rhee S.Y."/>
            <person name="Sohng J.K."/>
        </authorList>
    </citation>
    <scope>NUCLEOTIDE SEQUENCE</scope>
    <source>
        <tissue evidence="1">Leaf</tissue>
    </source>
</reference>
<comment type="caution">
    <text evidence="1">The sequence shown here is derived from an EMBL/GenBank/DDBJ whole genome shotgun (WGS) entry which is preliminary data.</text>
</comment>
<keyword evidence="2" id="KW-1185">Reference proteome</keyword>
<sequence>MGRKSMKPVLPNDDLQVALNTQLYKRISVKILLP</sequence>
<dbReference type="AlphaFoldDB" id="A0A834SNX7"/>